<gene>
    <name evidence="1" type="ORF">UT42_C0024G0008</name>
</gene>
<dbReference type="Proteomes" id="UP000034048">
    <property type="component" value="Unassembled WGS sequence"/>
</dbReference>
<accession>A0A0G0RLP2</accession>
<comment type="caution">
    <text evidence="1">The sequence shown here is derived from an EMBL/GenBank/DDBJ whole genome shotgun (WGS) entry which is preliminary data.</text>
</comment>
<dbReference type="AlphaFoldDB" id="A0A0G0RLP2"/>
<sequence length="117" mass="13668">MGIKIEFNPELALRNIEEYNQGKRKVEECIPDNLLVGQVYPFLKSEQRCYWLIGEVPLIETKGNGVWSKPKASVRILEVCHFMDNEEIYTKGTYQVLAVFNDDKIYFEGTDRVGKRY</sequence>
<reference evidence="1 2" key="1">
    <citation type="journal article" date="2015" name="Nature">
        <title>rRNA introns, odd ribosomes, and small enigmatic genomes across a large radiation of phyla.</title>
        <authorList>
            <person name="Brown C.T."/>
            <person name="Hug L.A."/>
            <person name="Thomas B.C."/>
            <person name="Sharon I."/>
            <person name="Castelle C.J."/>
            <person name="Singh A."/>
            <person name="Wilkins M.J."/>
            <person name="Williams K.H."/>
            <person name="Banfield J.F."/>
        </authorList>
    </citation>
    <scope>NUCLEOTIDE SEQUENCE [LARGE SCALE GENOMIC DNA]</scope>
</reference>
<name>A0A0G0RLP2_9BACT</name>
<dbReference type="EMBL" id="LBWS01000024">
    <property type="protein sequence ID" value="KKR14577.1"/>
    <property type="molecule type" value="Genomic_DNA"/>
</dbReference>
<evidence type="ECO:0000313" key="1">
    <source>
        <dbReference type="EMBL" id="KKR14577.1"/>
    </source>
</evidence>
<organism evidence="1 2">
    <name type="scientific">Candidatus Falkowbacteria bacterium GW2011_GWA2_39_24</name>
    <dbReference type="NCBI Taxonomy" id="1618634"/>
    <lineage>
        <taxon>Bacteria</taxon>
        <taxon>Candidatus Falkowiibacteriota</taxon>
    </lineage>
</organism>
<evidence type="ECO:0000313" key="2">
    <source>
        <dbReference type="Proteomes" id="UP000034048"/>
    </source>
</evidence>
<proteinExistence type="predicted"/>
<protein>
    <submittedName>
        <fullName evidence="1">Uncharacterized protein</fullName>
    </submittedName>
</protein>